<dbReference type="RefSeq" id="WP_161815578.1">
    <property type="nucleotide sequence ID" value="NZ_BLJN01000007.1"/>
</dbReference>
<dbReference type="Gene3D" id="3.10.450.350">
    <property type="match status" value="2"/>
</dbReference>
<evidence type="ECO:0000256" key="5">
    <source>
        <dbReference type="ARBA" id="ARBA00022801"/>
    </source>
</evidence>
<keyword evidence="9" id="KW-0472">Membrane</keyword>
<dbReference type="GO" id="GO:0046872">
    <property type="term" value="F:metal ion binding"/>
    <property type="evidence" value="ECO:0007669"/>
    <property type="project" value="UniProtKB-KW"/>
</dbReference>
<dbReference type="Pfam" id="PF04225">
    <property type="entry name" value="LysM_OapA"/>
    <property type="match status" value="1"/>
</dbReference>
<dbReference type="Proteomes" id="UP000445000">
    <property type="component" value="Unassembled WGS sequence"/>
</dbReference>
<accession>A0A829YL95</accession>
<comment type="caution">
    <text evidence="13">The sequence shown here is derived from an EMBL/GenBank/DDBJ whole genome shotgun (WGS) entry which is preliminary data.</text>
</comment>
<dbReference type="Gene3D" id="2.70.70.10">
    <property type="entry name" value="Glucose Permease (Domain IIA)"/>
    <property type="match status" value="1"/>
</dbReference>
<dbReference type="PANTHER" id="PTHR21666">
    <property type="entry name" value="PEPTIDASE-RELATED"/>
    <property type="match status" value="1"/>
</dbReference>
<dbReference type="InterPro" id="IPR007340">
    <property type="entry name" value="LysM_Opacity-associatedA"/>
</dbReference>
<evidence type="ECO:0000256" key="7">
    <source>
        <dbReference type="ARBA" id="ARBA00023049"/>
    </source>
</evidence>
<evidence type="ECO:0000256" key="4">
    <source>
        <dbReference type="ARBA" id="ARBA00022723"/>
    </source>
</evidence>
<comment type="cofactor">
    <cofactor evidence="1">
        <name>Zn(2+)</name>
        <dbReference type="ChEBI" id="CHEBI:29105"/>
    </cofactor>
</comment>
<evidence type="ECO:0000259" key="10">
    <source>
        <dbReference type="Pfam" id="PF01551"/>
    </source>
</evidence>
<evidence type="ECO:0000313" key="13">
    <source>
        <dbReference type="EMBL" id="GFE83969.1"/>
    </source>
</evidence>
<dbReference type="InterPro" id="IPR045834">
    <property type="entry name" value="Csd3_N2"/>
</dbReference>
<keyword evidence="14" id="KW-1185">Reference proteome</keyword>
<evidence type="ECO:0000259" key="11">
    <source>
        <dbReference type="Pfam" id="PF04225"/>
    </source>
</evidence>
<name>A0A829YL95_9GAMM</name>
<gene>
    <name evidence="13" type="ORF">GCM10011487_59690</name>
</gene>
<evidence type="ECO:0000256" key="1">
    <source>
        <dbReference type="ARBA" id="ARBA00001947"/>
    </source>
</evidence>
<dbReference type="GO" id="GO:0042834">
    <property type="term" value="F:peptidoglycan binding"/>
    <property type="evidence" value="ECO:0007669"/>
    <property type="project" value="InterPro"/>
</dbReference>
<feature type="region of interest" description="Disordered" evidence="8">
    <location>
        <begin position="9"/>
        <end position="28"/>
    </location>
</feature>
<dbReference type="FunFam" id="2.70.70.10:FF:000002">
    <property type="entry name" value="Murein DD-endopeptidase MepM"/>
    <property type="match status" value="1"/>
</dbReference>
<evidence type="ECO:0000256" key="6">
    <source>
        <dbReference type="ARBA" id="ARBA00022833"/>
    </source>
</evidence>
<protein>
    <recommendedName>
        <fullName evidence="15">Peptidase M23</fullName>
    </recommendedName>
</protein>
<evidence type="ECO:0000313" key="14">
    <source>
        <dbReference type="Proteomes" id="UP000445000"/>
    </source>
</evidence>
<keyword evidence="6" id="KW-0862">Zinc</keyword>
<keyword evidence="9" id="KW-0812">Transmembrane</keyword>
<evidence type="ECO:0000256" key="9">
    <source>
        <dbReference type="SAM" id="Phobius"/>
    </source>
</evidence>
<evidence type="ECO:0000256" key="2">
    <source>
        <dbReference type="ARBA" id="ARBA00004196"/>
    </source>
</evidence>
<proteinExistence type="predicted"/>
<feature type="domain" description="Opacity-associated protein A LysM-like" evidence="11">
    <location>
        <begin position="109"/>
        <end position="182"/>
    </location>
</feature>
<dbReference type="GO" id="GO:0030313">
    <property type="term" value="C:cell envelope"/>
    <property type="evidence" value="ECO:0007669"/>
    <property type="project" value="UniProtKB-SubCell"/>
</dbReference>
<evidence type="ECO:0000256" key="3">
    <source>
        <dbReference type="ARBA" id="ARBA00022670"/>
    </source>
</evidence>
<comment type="subcellular location">
    <subcellularLocation>
        <location evidence="2">Cell envelope</location>
    </subcellularLocation>
</comment>
<dbReference type="EMBL" id="BLJN01000007">
    <property type="protein sequence ID" value="GFE83969.1"/>
    <property type="molecule type" value="Genomic_DNA"/>
</dbReference>
<keyword evidence="7" id="KW-0482">Metalloprotease</keyword>
<dbReference type="InterPro" id="IPR011055">
    <property type="entry name" value="Dup_hybrid_motif"/>
</dbReference>
<dbReference type="InterPro" id="IPR050570">
    <property type="entry name" value="Cell_wall_metabolism_enzyme"/>
</dbReference>
<organism evidence="13 14">
    <name type="scientific">Steroidobacter agaridevorans</name>
    <dbReference type="NCBI Taxonomy" id="2695856"/>
    <lineage>
        <taxon>Bacteria</taxon>
        <taxon>Pseudomonadati</taxon>
        <taxon>Pseudomonadota</taxon>
        <taxon>Gammaproteobacteria</taxon>
        <taxon>Steroidobacterales</taxon>
        <taxon>Steroidobacteraceae</taxon>
        <taxon>Steroidobacter</taxon>
    </lineage>
</organism>
<sequence length="473" mass="51565">MRESRQAAQLGFRKGLQANPSTSAPTARTAFDYKPQSARSSNHARWFVSGLVLPLIGGLIAYGVATRDGSLLAPREPAVNLANLPPLEIAEVEIPTSAMPTSILGDTVEYVVRRNDTMDRIFRQLKLNLTDLAAIRDMPSVQEQLDQLRVGDIITLVHDEGLVQSLTRRISETAILSVTRANEGFNAEVIETPLDIQEVQTEGTIDSSLFVAARAAGVSPEVILQMANDIFGWDIDFALDIQPGDKFNLVYEQKYRDGKFIGNGRILAADFMNNGTLHRAVWFESKDGKVSDYFRPDGRSVRRAFLRAPLEFTRISSNFNPKRRHPILNKIRAHKGVDYAAATGTVIKAAGDGRVAFVGNKGGYGRVVILEHGGGVSTLYGHMSRFASIRNGQRVRQGSTIGYVGSSGAATGPHLHYEYLVNGVHKNPRTVLLPEAGPIPEEYRAEFVTKSGQMLAKLDRAGAATVTTAALAP</sequence>
<evidence type="ECO:0000256" key="8">
    <source>
        <dbReference type="SAM" id="MobiDB-lite"/>
    </source>
</evidence>
<dbReference type="PANTHER" id="PTHR21666:SF288">
    <property type="entry name" value="CELL DIVISION PROTEIN YTFB"/>
    <property type="match status" value="1"/>
</dbReference>
<dbReference type="GO" id="GO:0004222">
    <property type="term" value="F:metalloendopeptidase activity"/>
    <property type="evidence" value="ECO:0007669"/>
    <property type="project" value="TreeGrafter"/>
</dbReference>
<keyword evidence="3" id="KW-0645">Protease</keyword>
<dbReference type="Pfam" id="PF01551">
    <property type="entry name" value="Peptidase_M23"/>
    <property type="match status" value="1"/>
</dbReference>
<dbReference type="CDD" id="cd12797">
    <property type="entry name" value="M23_peptidase"/>
    <property type="match status" value="1"/>
</dbReference>
<feature type="domain" description="Csd3-like second N-terminal" evidence="12">
    <location>
        <begin position="199"/>
        <end position="321"/>
    </location>
</feature>
<reference evidence="14" key="1">
    <citation type="submission" date="2020-01" db="EMBL/GenBank/DDBJ databases">
        <title>'Steroidobacter agaridevorans' sp. nov., agar-degrading bacteria isolated from rhizosphere soils.</title>
        <authorList>
            <person name="Ikenaga M."/>
            <person name="Kataoka M."/>
            <person name="Murouchi A."/>
            <person name="Katsuragi S."/>
            <person name="Sakai M."/>
        </authorList>
    </citation>
    <scope>NUCLEOTIDE SEQUENCE [LARGE SCALE GENOMIC DNA]</scope>
    <source>
        <strain evidence="14">YU21-B</strain>
    </source>
</reference>
<keyword evidence="5" id="KW-0378">Hydrolase</keyword>
<dbReference type="GO" id="GO:0006508">
    <property type="term" value="P:proteolysis"/>
    <property type="evidence" value="ECO:0007669"/>
    <property type="project" value="UniProtKB-KW"/>
</dbReference>
<evidence type="ECO:0008006" key="15">
    <source>
        <dbReference type="Google" id="ProtNLM"/>
    </source>
</evidence>
<dbReference type="InterPro" id="IPR016047">
    <property type="entry name" value="M23ase_b-sheet_dom"/>
</dbReference>
<evidence type="ECO:0000259" key="12">
    <source>
        <dbReference type="Pfam" id="PF19425"/>
    </source>
</evidence>
<dbReference type="AlphaFoldDB" id="A0A829YL95"/>
<keyword evidence="9" id="KW-1133">Transmembrane helix</keyword>
<keyword evidence="4" id="KW-0479">Metal-binding</keyword>
<feature type="transmembrane region" description="Helical" evidence="9">
    <location>
        <begin position="46"/>
        <end position="65"/>
    </location>
</feature>
<feature type="domain" description="M23ase beta-sheet core" evidence="10">
    <location>
        <begin position="333"/>
        <end position="428"/>
    </location>
</feature>
<dbReference type="Pfam" id="PF19425">
    <property type="entry name" value="Csd3_N2"/>
    <property type="match status" value="1"/>
</dbReference>
<dbReference type="SUPFAM" id="SSF51261">
    <property type="entry name" value="Duplicated hybrid motif"/>
    <property type="match status" value="1"/>
</dbReference>